<proteinExistence type="predicted"/>
<feature type="region of interest" description="Disordered" evidence="1">
    <location>
        <begin position="1"/>
        <end position="36"/>
    </location>
</feature>
<accession>A0A1Y6BWI2</accession>
<keyword evidence="3" id="KW-1185">Reference proteome</keyword>
<sequence>MSKAASKKKNEVIEAKPATAKKKASKPKAKKKKKAN</sequence>
<reference evidence="3" key="1">
    <citation type="submission" date="2017-04" db="EMBL/GenBank/DDBJ databases">
        <authorList>
            <person name="Varghese N."/>
            <person name="Submissions S."/>
        </authorList>
    </citation>
    <scope>NUCLEOTIDE SEQUENCE [LARGE SCALE GENOMIC DNA]</scope>
    <source>
        <strain evidence="3">RKEM611</strain>
    </source>
</reference>
<feature type="compositionally biased region" description="Basic residues" evidence="1">
    <location>
        <begin position="19"/>
        <end position="36"/>
    </location>
</feature>
<dbReference type="EMBL" id="FWZT01000010">
    <property type="protein sequence ID" value="SMF32459.1"/>
    <property type="molecule type" value="Genomic_DNA"/>
</dbReference>
<organism evidence="2 3">
    <name type="scientific">Pseudobacteriovorax antillogorgiicola</name>
    <dbReference type="NCBI Taxonomy" id="1513793"/>
    <lineage>
        <taxon>Bacteria</taxon>
        <taxon>Pseudomonadati</taxon>
        <taxon>Bdellovibrionota</taxon>
        <taxon>Oligoflexia</taxon>
        <taxon>Oligoflexales</taxon>
        <taxon>Pseudobacteriovoracaceae</taxon>
        <taxon>Pseudobacteriovorax</taxon>
    </lineage>
</organism>
<name>A0A1Y6BWI2_9BACT</name>
<protein>
    <submittedName>
        <fullName evidence="2">Uncharacterized protein</fullName>
    </submittedName>
</protein>
<evidence type="ECO:0000313" key="3">
    <source>
        <dbReference type="Proteomes" id="UP000192907"/>
    </source>
</evidence>
<evidence type="ECO:0000256" key="1">
    <source>
        <dbReference type="SAM" id="MobiDB-lite"/>
    </source>
</evidence>
<evidence type="ECO:0000313" key="2">
    <source>
        <dbReference type="EMBL" id="SMF32459.1"/>
    </source>
</evidence>
<dbReference type="Proteomes" id="UP000192907">
    <property type="component" value="Unassembled WGS sequence"/>
</dbReference>
<dbReference type="STRING" id="1513793.SAMN06296036_11030"/>
<dbReference type="AlphaFoldDB" id="A0A1Y6BWI2"/>
<gene>
    <name evidence="2" type="ORF">SAMN06296036_11030</name>
</gene>